<dbReference type="AlphaFoldDB" id="A0A9X0SPQ1"/>
<protein>
    <submittedName>
        <fullName evidence="1">Uncharacterized protein</fullName>
    </submittedName>
</protein>
<evidence type="ECO:0000313" key="1">
    <source>
        <dbReference type="EMBL" id="KXY50946.1"/>
    </source>
</evidence>
<evidence type="ECO:0000313" key="2">
    <source>
        <dbReference type="Proteomes" id="UP000075476"/>
    </source>
</evidence>
<dbReference type="Proteomes" id="UP000075476">
    <property type="component" value="Unassembled WGS sequence"/>
</dbReference>
<organism evidence="1 2">
    <name type="scientific">Bacillus cereus</name>
    <dbReference type="NCBI Taxonomy" id="1396"/>
    <lineage>
        <taxon>Bacteria</taxon>
        <taxon>Bacillati</taxon>
        <taxon>Bacillota</taxon>
        <taxon>Bacilli</taxon>
        <taxon>Bacillales</taxon>
        <taxon>Bacillaceae</taxon>
        <taxon>Bacillus</taxon>
        <taxon>Bacillus cereus group</taxon>
    </lineage>
</organism>
<dbReference type="EMBL" id="LOMO01000001">
    <property type="protein sequence ID" value="KXY50946.1"/>
    <property type="molecule type" value="Genomic_DNA"/>
</dbReference>
<comment type="caution">
    <text evidence="1">The sequence shown here is derived from an EMBL/GenBank/DDBJ whole genome shotgun (WGS) entry which is preliminary data.</text>
</comment>
<accession>A0A9X0SPQ1</accession>
<gene>
    <name evidence="1" type="ORF">AT268_30840</name>
</gene>
<proteinExistence type="predicted"/>
<reference evidence="1 2" key="1">
    <citation type="submission" date="2015-12" db="EMBL/GenBank/DDBJ databases">
        <title>Bacillus cereus Group isolate.</title>
        <authorList>
            <person name="Kovac J."/>
        </authorList>
    </citation>
    <scope>NUCLEOTIDE SEQUENCE [LARGE SCALE GENOMIC DNA]</scope>
    <source>
        <strain evidence="1 2">FSL K6-0073</strain>
    </source>
</reference>
<name>A0A9X0SPQ1_BACCE</name>
<sequence>MPFCKFIKNNKEVNRMGTLDAPLMILNKHLECIKEDIENYKKQARENPTSTEIIQNLLIPKNELNSKKIEFAIRILETFEPKEDNSDKYPFFKGDSVLNKISGKTHVIESYVGNGQFKSKNGSTLHMKNLEKIS</sequence>